<dbReference type="SUPFAM" id="SSF81383">
    <property type="entry name" value="F-box domain"/>
    <property type="match status" value="1"/>
</dbReference>
<dbReference type="Gene3D" id="2.20.25.20">
    <property type="match status" value="1"/>
</dbReference>
<keyword evidence="4" id="KW-0833">Ubl conjugation pathway</keyword>
<dbReference type="GO" id="GO:0005634">
    <property type="term" value="C:nucleus"/>
    <property type="evidence" value="ECO:0007669"/>
    <property type="project" value="TreeGrafter"/>
</dbReference>
<dbReference type="PROSITE" id="PS51872">
    <property type="entry name" value="ZF_ZBR"/>
    <property type="match status" value="1"/>
</dbReference>
<proteinExistence type="predicted"/>
<dbReference type="STRING" id="34720.A0A195FQF5"/>
<dbReference type="GO" id="GO:0008270">
    <property type="term" value="F:zinc ion binding"/>
    <property type="evidence" value="ECO:0007669"/>
    <property type="project" value="UniProtKB-KW"/>
</dbReference>
<protein>
    <submittedName>
        <fullName evidence="8">F-box only protein 43</fullName>
    </submittedName>
</protein>
<dbReference type="InterPro" id="IPR036047">
    <property type="entry name" value="F-box-like_dom_sf"/>
</dbReference>
<sequence length="502" mass="56524">MNDVLSMMEDIDSMHVIKTPCISINSMMEINSMNSHDSADSGYLSIITPQTSSCTPKIAGYRTRSSTGALFSIKKHRHRPDPFLCEKVLRHRSKFNYRLNTSEFHNTSDYLVSENPVEQDSVLESLCTHDNQSLSLVHSTPSCANNEFDRPLRNRRNWRTTVPVTPASTDFQILSPPPSPAVPSSSDIASEPILEDAEMKLVCTPHGKSQQVRTPPKLKVLIPRVVISPIHTRNSSIITSADNRKLRELRITDLAASTEIKPKKLDFSHRGLCASLRNSRRLTFDYMGREKVDFLSLLGEESNHLNLVSKILSFLTSQDLCSVSMVSRVWRRICKSDSCANKRKMSFIMRKNTIKENLWLLAMAKKAKREEDIQTSPKSRRYVRKGYLLDVQNLLQVPAQPNSPPVSPSKIKFHSFVKASRTLASGEYLLPCPRCSFPCHVDSEKNVGACSRQGCSIEFCISCSSKPHAGPCKTPLLATPTKRNNKRLIAGSRQSKRNLRRL</sequence>
<evidence type="ECO:0000313" key="8">
    <source>
        <dbReference type="EMBL" id="KYN42149.1"/>
    </source>
</evidence>
<dbReference type="InterPro" id="IPR047147">
    <property type="entry name" value="FBX5_43"/>
</dbReference>
<name>A0A195FQF5_9HYME</name>
<dbReference type="GO" id="GO:0007088">
    <property type="term" value="P:regulation of mitotic nuclear division"/>
    <property type="evidence" value="ECO:0007669"/>
    <property type="project" value="InterPro"/>
</dbReference>
<dbReference type="GO" id="GO:0016567">
    <property type="term" value="P:protein ubiquitination"/>
    <property type="evidence" value="ECO:0007669"/>
    <property type="project" value="UniProtKB-UniPathway"/>
</dbReference>
<dbReference type="KEGG" id="tsep:108746179"/>
<dbReference type="AlphaFoldDB" id="A0A195FQF5"/>
<dbReference type="InterPro" id="IPR044064">
    <property type="entry name" value="ZF_ZBR"/>
</dbReference>
<dbReference type="OrthoDB" id="9984940at2759"/>
<organism evidence="8 9">
    <name type="scientific">Trachymyrmex septentrionalis</name>
    <dbReference type="NCBI Taxonomy" id="34720"/>
    <lineage>
        <taxon>Eukaryota</taxon>
        <taxon>Metazoa</taxon>
        <taxon>Ecdysozoa</taxon>
        <taxon>Arthropoda</taxon>
        <taxon>Hexapoda</taxon>
        <taxon>Insecta</taxon>
        <taxon>Pterygota</taxon>
        <taxon>Neoptera</taxon>
        <taxon>Endopterygota</taxon>
        <taxon>Hymenoptera</taxon>
        <taxon>Apocrita</taxon>
        <taxon>Aculeata</taxon>
        <taxon>Formicoidea</taxon>
        <taxon>Formicidae</taxon>
        <taxon>Myrmicinae</taxon>
        <taxon>Trachymyrmex</taxon>
    </lineage>
</organism>
<comment type="pathway">
    <text evidence="1">Protein modification; protein ubiquitination.</text>
</comment>
<evidence type="ECO:0000313" key="9">
    <source>
        <dbReference type="Proteomes" id="UP000078541"/>
    </source>
</evidence>
<feature type="region of interest" description="Disordered" evidence="6">
    <location>
        <begin position="168"/>
        <end position="187"/>
    </location>
</feature>
<evidence type="ECO:0000256" key="2">
    <source>
        <dbReference type="ARBA" id="ARBA00022723"/>
    </source>
</evidence>
<dbReference type="UniPathway" id="UPA00143"/>
<dbReference type="GO" id="GO:0045835">
    <property type="term" value="P:negative regulation of meiotic nuclear division"/>
    <property type="evidence" value="ECO:0007669"/>
    <property type="project" value="InterPro"/>
</dbReference>
<dbReference type="Proteomes" id="UP000078541">
    <property type="component" value="Unassembled WGS sequence"/>
</dbReference>
<evidence type="ECO:0000256" key="6">
    <source>
        <dbReference type="SAM" id="MobiDB-lite"/>
    </source>
</evidence>
<dbReference type="InterPro" id="IPR001810">
    <property type="entry name" value="F-box_dom"/>
</dbReference>
<keyword evidence="9" id="KW-1185">Reference proteome</keyword>
<keyword evidence="2" id="KW-0479">Metal-binding</keyword>
<dbReference type="PANTHER" id="PTHR15493:SF9">
    <property type="entry name" value="GH14043P"/>
    <property type="match status" value="1"/>
</dbReference>
<evidence type="ECO:0000256" key="1">
    <source>
        <dbReference type="ARBA" id="ARBA00004906"/>
    </source>
</evidence>
<dbReference type="EMBL" id="KQ981382">
    <property type="protein sequence ID" value="KYN42149.1"/>
    <property type="molecule type" value="Genomic_DNA"/>
</dbReference>
<evidence type="ECO:0000256" key="4">
    <source>
        <dbReference type="ARBA" id="ARBA00022786"/>
    </source>
</evidence>
<evidence type="ECO:0000256" key="3">
    <source>
        <dbReference type="ARBA" id="ARBA00022771"/>
    </source>
</evidence>
<reference evidence="8 9" key="1">
    <citation type="submission" date="2016-03" db="EMBL/GenBank/DDBJ databases">
        <title>Trachymyrmex septentrionalis WGS genome.</title>
        <authorList>
            <person name="Nygaard S."/>
            <person name="Hu H."/>
            <person name="Boomsma J."/>
            <person name="Zhang G."/>
        </authorList>
    </citation>
    <scope>NUCLEOTIDE SEQUENCE [LARGE SCALE GENOMIC DNA]</scope>
    <source>
        <strain evidence="8">Tsep2-gDNA-1</strain>
        <tissue evidence="8">Whole body</tissue>
    </source>
</reference>
<keyword evidence="3" id="KW-0863">Zinc-finger</keyword>
<dbReference type="CDD" id="cd20348">
    <property type="entry name" value="BRcat_RBR_EMI"/>
    <property type="match status" value="1"/>
</dbReference>
<dbReference type="Pfam" id="PF12937">
    <property type="entry name" value="F-box-like"/>
    <property type="match status" value="1"/>
</dbReference>
<feature type="domain" description="ZBR-type" evidence="7">
    <location>
        <begin position="428"/>
        <end position="475"/>
    </location>
</feature>
<dbReference type="PANTHER" id="PTHR15493">
    <property type="entry name" value="F-BOX ONLY PROTEIN 5 AND 43"/>
    <property type="match status" value="1"/>
</dbReference>
<dbReference type="CDD" id="cd22086">
    <property type="entry name" value="F-box_EMI"/>
    <property type="match status" value="1"/>
</dbReference>
<evidence type="ECO:0000259" key="7">
    <source>
        <dbReference type="PROSITE" id="PS51872"/>
    </source>
</evidence>
<dbReference type="Gene3D" id="1.20.1280.50">
    <property type="match status" value="1"/>
</dbReference>
<accession>A0A195FQF5</accession>
<keyword evidence="5" id="KW-0862">Zinc</keyword>
<evidence type="ECO:0000256" key="5">
    <source>
        <dbReference type="ARBA" id="ARBA00022833"/>
    </source>
</evidence>
<gene>
    <name evidence="8" type="ORF">ALC56_03287</name>
</gene>